<dbReference type="PROSITE" id="PS51257">
    <property type="entry name" value="PROKAR_LIPOPROTEIN"/>
    <property type="match status" value="1"/>
</dbReference>
<dbReference type="EMBL" id="CP036268">
    <property type="protein sequence ID" value="QDT38949.1"/>
    <property type="molecule type" value="Genomic_DNA"/>
</dbReference>
<accession>A0A517R4Y7</accession>
<dbReference type="Proteomes" id="UP000317318">
    <property type="component" value="Chromosome"/>
</dbReference>
<keyword evidence="3" id="KW-1185">Reference proteome</keyword>
<evidence type="ECO:0000313" key="2">
    <source>
        <dbReference type="EMBL" id="QDT38949.1"/>
    </source>
</evidence>
<proteinExistence type="predicted"/>
<protein>
    <recommendedName>
        <fullName evidence="4">Lipoprotein</fullName>
    </recommendedName>
</protein>
<organism evidence="2 3">
    <name type="scientific">Stratiformator vulcanicus</name>
    <dbReference type="NCBI Taxonomy" id="2527980"/>
    <lineage>
        <taxon>Bacteria</taxon>
        <taxon>Pseudomonadati</taxon>
        <taxon>Planctomycetota</taxon>
        <taxon>Planctomycetia</taxon>
        <taxon>Planctomycetales</taxon>
        <taxon>Planctomycetaceae</taxon>
        <taxon>Stratiformator</taxon>
    </lineage>
</organism>
<gene>
    <name evidence="2" type="ORF">Pan189_33490</name>
</gene>
<dbReference type="AlphaFoldDB" id="A0A517R4Y7"/>
<evidence type="ECO:0008006" key="4">
    <source>
        <dbReference type="Google" id="ProtNLM"/>
    </source>
</evidence>
<dbReference type="OrthoDB" id="292452at2"/>
<reference evidence="2 3" key="1">
    <citation type="submission" date="2019-02" db="EMBL/GenBank/DDBJ databases">
        <title>Deep-cultivation of Planctomycetes and their phenomic and genomic characterization uncovers novel biology.</title>
        <authorList>
            <person name="Wiegand S."/>
            <person name="Jogler M."/>
            <person name="Boedeker C."/>
            <person name="Pinto D."/>
            <person name="Vollmers J."/>
            <person name="Rivas-Marin E."/>
            <person name="Kohn T."/>
            <person name="Peeters S.H."/>
            <person name="Heuer A."/>
            <person name="Rast P."/>
            <person name="Oberbeckmann S."/>
            <person name="Bunk B."/>
            <person name="Jeske O."/>
            <person name="Meyerdierks A."/>
            <person name="Storesund J.E."/>
            <person name="Kallscheuer N."/>
            <person name="Luecker S."/>
            <person name="Lage O.M."/>
            <person name="Pohl T."/>
            <person name="Merkel B.J."/>
            <person name="Hornburger P."/>
            <person name="Mueller R.-W."/>
            <person name="Bruemmer F."/>
            <person name="Labrenz M."/>
            <person name="Spormann A.M."/>
            <person name="Op den Camp H."/>
            <person name="Overmann J."/>
            <person name="Amann R."/>
            <person name="Jetten M.S.M."/>
            <person name="Mascher T."/>
            <person name="Medema M.H."/>
            <person name="Devos D.P."/>
            <person name="Kaster A.-K."/>
            <person name="Ovreas L."/>
            <person name="Rohde M."/>
            <person name="Galperin M.Y."/>
            <person name="Jogler C."/>
        </authorList>
    </citation>
    <scope>NUCLEOTIDE SEQUENCE [LARGE SCALE GENOMIC DNA]</scope>
    <source>
        <strain evidence="2 3">Pan189</strain>
    </source>
</reference>
<dbReference type="RefSeq" id="WP_145365033.1">
    <property type="nucleotide sequence ID" value="NZ_CP036268.1"/>
</dbReference>
<evidence type="ECO:0000313" key="3">
    <source>
        <dbReference type="Proteomes" id="UP000317318"/>
    </source>
</evidence>
<name>A0A517R4Y7_9PLAN</name>
<sequence length="62" mass="6686">MSSSRHAAIALALSTFVMMLTGCASVMHELQPHRLHQMNRTDGDPMSAEDYSVLPTGAVPIC</sequence>
<dbReference type="KEGG" id="svp:Pan189_33490"/>
<feature type="region of interest" description="Disordered" evidence="1">
    <location>
        <begin position="37"/>
        <end position="62"/>
    </location>
</feature>
<evidence type="ECO:0000256" key="1">
    <source>
        <dbReference type="SAM" id="MobiDB-lite"/>
    </source>
</evidence>